<keyword evidence="2" id="KW-1185">Reference proteome</keyword>
<dbReference type="KEGG" id="proo:MJB10_14775"/>
<name>A0AA96LM85_9BACL</name>
<dbReference type="AlphaFoldDB" id="A0AA96LM85"/>
<proteinExistence type="predicted"/>
<evidence type="ECO:0000313" key="1">
    <source>
        <dbReference type="EMBL" id="WNR42399.1"/>
    </source>
</evidence>
<dbReference type="RefSeq" id="WP_314795790.1">
    <property type="nucleotide sequence ID" value="NZ_CP130319.1"/>
</dbReference>
<protein>
    <submittedName>
        <fullName evidence="1">Uncharacterized protein</fullName>
    </submittedName>
</protein>
<gene>
    <name evidence="1" type="ORF">MJB10_14775</name>
</gene>
<dbReference type="Proteomes" id="UP001304650">
    <property type="component" value="Chromosome"/>
</dbReference>
<dbReference type="EMBL" id="CP130319">
    <property type="protein sequence ID" value="WNR42399.1"/>
    <property type="molecule type" value="Genomic_DNA"/>
</dbReference>
<organism evidence="1 2">
    <name type="scientific">Paenibacillus roseopurpureus</name>
    <dbReference type="NCBI Taxonomy" id="2918901"/>
    <lineage>
        <taxon>Bacteria</taxon>
        <taxon>Bacillati</taxon>
        <taxon>Bacillota</taxon>
        <taxon>Bacilli</taxon>
        <taxon>Bacillales</taxon>
        <taxon>Paenibacillaceae</taxon>
        <taxon>Paenibacillus</taxon>
    </lineage>
</organism>
<reference evidence="1" key="1">
    <citation type="submission" date="2022-02" db="EMBL/GenBank/DDBJ databases">
        <title>Paenibacillus sp. MBLB1832 Whole Genome Shotgun Sequencing.</title>
        <authorList>
            <person name="Hwang C.Y."/>
            <person name="Cho E.-S."/>
            <person name="Seo M.-J."/>
        </authorList>
    </citation>
    <scope>NUCLEOTIDE SEQUENCE</scope>
    <source>
        <strain evidence="1">MBLB1832</strain>
    </source>
</reference>
<accession>A0AA96LM85</accession>
<sequence>MGGFFRSDGVVEWRVIVDFSDYLRAFCRVAGEIVDFFDYLRTFRRVAGEIVDFFDYLRAFRLVAGEIVVFFRLSPHFSPHCWRNSRFFPIISVLFASLQAR</sequence>
<evidence type="ECO:0000313" key="2">
    <source>
        <dbReference type="Proteomes" id="UP001304650"/>
    </source>
</evidence>